<comment type="caution">
    <text evidence="9">The sequence shown here is derived from an EMBL/GenBank/DDBJ whole genome shotgun (WGS) entry which is preliminary data.</text>
</comment>
<keyword evidence="1" id="KW-0723">Serine/threonine-protein kinase</keyword>
<dbReference type="InterPro" id="IPR051175">
    <property type="entry name" value="CLK_kinases"/>
</dbReference>
<proteinExistence type="predicted"/>
<dbReference type="InParanoid" id="A0A1Y2DGB2"/>
<keyword evidence="5 6" id="KW-0067">ATP-binding</keyword>
<organism evidence="9 10">
    <name type="scientific">Pseudomassariella vexata</name>
    <dbReference type="NCBI Taxonomy" id="1141098"/>
    <lineage>
        <taxon>Eukaryota</taxon>
        <taxon>Fungi</taxon>
        <taxon>Dikarya</taxon>
        <taxon>Ascomycota</taxon>
        <taxon>Pezizomycotina</taxon>
        <taxon>Sordariomycetes</taxon>
        <taxon>Xylariomycetidae</taxon>
        <taxon>Amphisphaeriales</taxon>
        <taxon>Pseudomassariaceae</taxon>
        <taxon>Pseudomassariella</taxon>
    </lineage>
</organism>
<dbReference type="Proteomes" id="UP000193689">
    <property type="component" value="Unassembled WGS sequence"/>
</dbReference>
<dbReference type="InterPro" id="IPR017441">
    <property type="entry name" value="Protein_kinase_ATP_BS"/>
</dbReference>
<evidence type="ECO:0000256" key="1">
    <source>
        <dbReference type="ARBA" id="ARBA00022527"/>
    </source>
</evidence>
<dbReference type="AlphaFoldDB" id="A0A1Y2DGB2"/>
<feature type="compositionally biased region" description="Basic and acidic residues" evidence="7">
    <location>
        <begin position="292"/>
        <end position="311"/>
    </location>
</feature>
<keyword evidence="2" id="KW-0808">Transferase</keyword>
<dbReference type="Gene3D" id="1.10.510.10">
    <property type="entry name" value="Transferase(Phosphotransferase) domain 1"/>
    <property type="match status" value="1"/>
</dbReference>
<sequence>MEYRKGGLHPVNFKDKLGDEKQLEVVAKLGWGAFSTVWLCRNTREEKWCAVKILAAEKSSEDCRELRIMKRFRDRADPSHVLLPTDSFWIQGPNGRHLCLVMPVMGPSLADFMSQGEIELPIIKELLFQLGHSLKYLQQQGIVHGSFRRVNMLLGLEDISHLSQEAMIMKLGKPLRERVRTAEGKPHYFRAPEYLIEQADMSCVGVKPEIVIADFGMAFHHDYRYTDGVNTTPEAYFGNQLSFSSDVWGFAMSIAKTRLHSLLFSKPPNYVKSLEMLLGPLDPIYREAYFRQQEEETEEPTKEEVRRRGPDEPDIWVSRKVPEKEATILADLFYKVFKYNPKERIDIDAVLQHRWFNG</sequence>
<dbReference type="GO" id="GO:0005634">
    <property type="term" value="C:nucleus"/>
    <property type="evidence" value="ECO:0007669"/>
    <property type="project" value="TreeGrafter"/>
</dbReference>
<evidence type="ECO:0000259" key="8">
    <source>
        <dbReference type="PROSITE" id="PS50011"/>
    </source>
</evidence>
<keyword evidence="4 9" id="KW-0418">Kinase</keyword>
<dbReference type="Gene3D" id="3.30.200.20">
    <property type="entry name" value="Phosphorylase Kinase, domain 1"/>
    <property type="match status" value="1"/>
</dbReference>
<dbReference type="InterPro" id="IPR011009">
    <property type="entry name" value="Kinase-like_dom_sf"/>
</dbReference>
<dbReference type="EMBL" id="MCFJ01000017">
    <property type="protein sequence ID" value="ORY58156.1"/>
    <property type="molecule type" value="Genomic_DNA"/>
</dbReference>
<feature type="non-terminal residue" evidence="9">
    <location>
        <position position="358"/>
    </location>
</feature>
<evidence type="ECO:0000313" key="9">
    <source>
        <dbReference type="EMBL" id="ORY58156.1"/>
    </source>
</evidence>
<feature type="binding site" evidence="6">
    <location>
        <position position="52"/>
    </location>
    <ligand>
        <name>ATP</name>
        <dbReference type="ChEBI" id="CHEBI:30616"/>
    </ligand>
</feature>
<dbReference type="STRING" id="1141098.A0A1Y2DGB2"/>
<keyword evidence="10" id="KW-1185">Reference proteome</keyword>
<evidence type="ECO:0000313" key="10">
    <source>
        <dbReference type="Proteomes" id="UP000193689"/>
    </source>
</evidence>
<accession>A0A1Y2DGB2</accession>
<evidence type="ECO:0000256" key="5">
    <source>
        <dbReference type="ARBA" id="ARBA00022840"/>
    </source>
</evidence>
<dbReference type="PANTHER" id="PTHR45646">
    <property type="entry name" value="SERINE/THREONINE-PROTEIN KINASE DOA-RELATED"/>
    <property type="match status" value="1"/>
</dbReference>
<reference evidence="9 10" key="1">
    <citation type="submission" date="2016-07" db="EMBL/GenBank/DDBJ databases">
        <title>Pervasive Adenine N6-methylation of Active Genes in Fungi.</title>
        <authorList>
            <consortium name="DOE Joint Genome Institute"/>
            <person name="Mondo S.J."/>
            <person name="Dannebaum R.O."/>
            <person name="Kuo R.C."/>
            <person name="Labutti K."/>
            <person name="Haridas S."/>
            <person name="Kuo A."/>
            <person name="Salamov A."/>
            <person name="Ahrendt S.R."/>
            <person name="Lipzen A."/>
            <person name="Sullivan W."/>
            <person name="Andreopoulos W.B."/>
            <person name="Clum A."/>
            <person name="Lindquist E."/>
            <person name="Daum C."/>
            <person name="Ramamoorthy G.K."/>
            <person name="Gryganskyi A."/>
            <person name="Culley D."/>
            <person name="Magnuson J.K."/>
            <person name="James T.Y."/>
            <person name="O'Malley M.A."/>
            <person name="Stajich J.E."/>
            <person name="Spatafora J.W."/>
            <person name="Visel A."/>
            <person name="Grigoriev I.V."/>
        </authorList>
    </citation>
    <scope>NUCLEOTIDE SEQUENCE [LARGE SCALE GENOMIC DNA]</scope>
    <source>
        <strain evidence="9 10">CBS 129021</strain>
    </source>
</reference>
<evidence type="ECO:0000256" key="2">
    <source>
        <dbReference type="ARBA" id="ARBA00022679"/>
    </source>
</evidence>
<evidence type="ECO:0000256" key="4">
    <source>
        <dbReference type="ARBA" id="ARBA00022777"/>
    </source>
</evidence>
<protein>
    <submittedName>
        <fullName evidence="9">Kinase-like domain-containing protein</fullName>
    </submittedName>
</protein>
<keyword evidence="3 6" id="KW-0547">Nucleotide-binding</keyword>
<feature type="region of interest" description="Disordered" evidence="7">
    <location>
        <begin position="292"/>
        <end position="314"/>
    </location>
</feature>
<dbReference type="InterPro" id="IPR000719">
    <property type="entry name" value="Prot_kinase_dom"/>
</dbReference>
<dbReference type="PROSITE" id="PS00107">
    <property type="entry name" value="PROTEIN_KINASE_ATP"/>
    <property type="match status" value="1"/>
</dbReference>
<dbReference type="GeneID" id="63773956"/>
<dbReference type="SUPFAM" id="SSF56112">
    <property type="entry name" value="Protein kinase-like (PK-like)"/>
    <property type="match status" value="1"/>
</dbReference>
<dbReference type="GO" id="GO:0005524">
    <property type="term" value="F:ATP binding"/>
    <property type="evidence" value="ECO:0007669"/>
    <property type="project" value="UniProtKB-UniRule"/>
</dbReference>
<dbReference type="Pfam" id="PF00069">
    <property type="entry name" value="Pkinase"/>
    <property type="match status" value="1"/>
</dbReference>
<dbReference type="RefSeq" id="XP_040711191.1">
    <property type="nucleotide sequence ID" value="XM_040857744.1"/>
</dbReference>
<evidence type="ECO:0000256" key="3">
    <source>
        <dbReference type="ARBA" id="ARBA00022741"/>
    </source>
</evidence>
<dbReference type="OrthoDB" id="5979581at2759"/>
<feature type="domain" description="Protein kinase" evidence="8">
    <location>
        <begin position="23"/>
        <end position="356"/>
    </location>
</feature>
<evidence type="ECO:0000256" key="6">
    <source>
        <dbReference type="PROSITE-ProRule" id="PRU10141"/>
    </source>
</evidence>
<dbReference type="GO" id="GO:0004674">
    <property type="term" value="F:protein serine/threonine kinase activity"/>
    <property type="evidence" value="ECO:0007669"/>
    <property type="project" value="UniProtKB-KW"/>
</dbReference>
<dbReference type="PANTHER" id="PTHR45646:SF11">
    <property type="entry name" value="SERINE_THREONINE-PROTEIN KINASE DOA"/>
    <property type="match status" value="1"/>
</dbReference>
<dbReference type="GO" id="GO:0043484">
    <property type="term" value="P:regulation of RNA splicing"/>
    <property type="evidence" value="ECO:0007669"/>
    <property type="project" value="TreeGrafter"/>
</dbReference>
<dbReference type="PROSITE" id="PS50011">
    <property type="entry name" value="PROTEIN_KINASE_DOM"/>
    <property type="match status" value="1"/>
</dbReference>
<gene>
    <name evidence="9" type="ORF">BCR38DRAFT_400609</name>
</gene>
<evidence type="ECO:0000256" key="7">
    <source>
        <dbReference type="SAM" id="MobiDB-lite"/>
    </source>
</evidence>
<name>A0A1Y2DGB2_9PEZI</name>